<evidence type="ECO:0000256" key="7">
    <source>
        <dbReference type="ARBA" id="ARBA00023065"/>
    </source>
</evidence>
<comment type="caution">
    <text evidence="13">The sequence shown here is derived from an EMBL/GenBank/DDBJ whole genome shotgun (WGS) entry which is preliminary data.</text>
</comment>
<reference evidence="13" key="1">
    <citation type="journal article" date="2021" name="Mol. Ecol. Resour.">
        <title>Apolygus lucorum genome provides insights into omnivorousness and mesophyll feeding.</title>
        <authorList>
            <person name="Liu Y."/>
            <person name="Liu H."/>
            <person name="Wang H."/>
            <person name="Huang T."/>
            <person name="Liu B."/>
            <person name="Yang B."/>
            <person name="Yin L."/>
            <person name="Li B."/>
            <person name="Zhang Y."/>
            <person name="Zhang S."/>
            <person name="Jiang F."/>
            <person name="Zhang X."/>
            <person name="Ren Y."/>
            <person name="Wang B."/>
            <person name="Wang S."/>
            <person name="Lu Y."/>
            <person name="Wu K."/>
            <person name="Fan W."/>
            <person name="Wang G."/>
        </authorList>
    </citation>
    <scope>NUCLEOTIDE SEQUENCE</scope>
    <source>
        <strain evidence="13">12Hb</strain>
    </source>
</reference>
<feature type="transmembrane region" description="Helical" evidence="11">
    <location>
        <begin position="283"/>
        <end position="304"/>
    </location>
</feature>
<evidence type="ECO:0000256" key="11">
    <source>
        <dbReference type="SAM" id="Phobius"/>
    </source>
</evidence>
<dbReference type="InterPro" id="IPR002153">
    <property type="entry name" value="TRPC_channel"/>
</dbReference>
<gene>
    <name evidence="13" type="ORF">GE061_007619</name>
</gene>
<dbReference type="GO" id="GO:0015279">
    <property type="term" value="F:store-operated calcium channel activity"/>
    <property type="evidence" value="ECO:0007669"/>
    <property type="project" value="TreeGrafter"/>
</dbReference>
<name>A0A6A4J9V8_APOLU</name>
<feature type="transmembrane region" description="Helical" evidence="11">
    <location>
        <begin position="639"/>
        <end position="658"/>
    </location>
</feature>
<feature type="domain" description="Transient receptor ion channel" evidence="12">
    <location>
        <begin position="371"/>
        <end position="433"/>
    </location>
</feature>
<dbReference type="GO" id="GO:0005886">
    <property type="term" value="C:plasma membrane"/>
    <property type="evidence" value="ECO:0007669"/>
    <property type="project" value="TreeGrafter"/>
</dbReference>
<accession>A0A6A4J9V8</accession>
<evidence type="ECO:0000256" key="4">
    <source>
        <dbReference type="ARBA" id="ARBA00022737"/>
    </source>
</evidence>
<dbReference type="GO" id="GO:0034703">
    <property type="term" value="C:cation channel complex"/>
    <property type="evidence" value="ECO:0007669"/>
    <property type="project" value="TreeGrafter"/>
</dbReference>
<keyword evidence="3 11" id="KW-0812">Transmembrane</keyword>
<keyword evidence="14" id="KW-1185">Reference proteome</keyword>
<organism evidence="13 14">
    <name type="scientific">Apolygus lucorum</name>
    <name type="common">Small green plant bug</name>
    <name type="synonym">Lygocoris lucorum</name>
    <dbReference type="NCBI Taxonomy" id="248454"/>
    <lineage>
        <taxon>Eukaryota</taxon>
        <taxon>Metazoa</taxon>
        <taxon>Ecdysozoa</taxon>
        <taxon>Arthropoda</taxon>
        <taxon>Hexapoda</taxon>
        <taxon>Insecta</taxon>
        <taxon>Pterygota</taxon>
        <taxon>Neoptera</taxon>
        <taxon>Paraneoptera</taxon>
        <taxon>Hemiptera</taxon>
        <taxon>Heteroptera</taxon>
        <taxon>Panheteroptera</taxon>
        <taxon>Cimicomorpha</taxon>
        <taxon>Miridae</taxon>
        <taxon>Mirini</taxon>
        <taxon>Apolygus</taxon>
    </lineage>
</organism>
<dbReference type="Gene3D" id="1.25.40.20">
    <property type="entry name" value="Ankyrin repeat-containing domain"/>
    <property type="match status" value="1"/>
</dbReference>
<dbReference type="PRINTS" id="PR01097">
    <property type="entry name" value="TRNSRECEPTRP"/>
</dbReference>
<dbReference type="AlphaFoldDB" id="A0A6A4J9V8"/>
<dbReference type="Pfam" id="PF00520">
    <property type="entry name" value="Ion_trans"/>
    <property type="match status" value="1"/>
</dbReference>
<evidence type="ECO:0000256" key="6">
    <source>
        <dbReference type="ARBA" id="ARBA00023043"/>
    </source>
</evidence>
<dbReference type="Pfam" id="PF08344">
    <property type="entry name" value="TRP_2"/>
    <property type="match status" value="1"/>
</dbReference>
<feature type="region of interest" description="Disordered" evidence="10">
    <location>
        <begin position="149"/>
        <end position="168"/>
    </location>
</feature>
<keyword evidence="7" id="KW-0406">Ion transport</keyword>
<evidence type="ECO:0000256" key="5">
    <source>
        <dbReference type="ARBA" id="ARBA00022989"/>
    </source>
</evidence>
<dbReference type="OrthoDB" id="2373987at2759"/>
<dbReference type="GO" id="GO:0051480">
    <property type="term" value="P:regulation of cytosolic calcium ion concentration"/>
    <property type="evidence" value="ECO:0007669"/>
    <property type="project" value="TreeGrafter"/>
</dbReference>
<evidence type="ECO:0000256" key="9">
    <source>
        <dbReference type="ARBA" id="ARBA00023303"/>
    </source>
</evidence>
<evidence type="ECO:0000313" key="14">
    <source>
        <dbReference type="Proteomes" id="UP000466442"/>
    </source>
</evidence>
<dbReference type="InterPro" id="IPR013555">
    <property type="entry name" value="TRP_dom"/>
</dbReference>
<evidence type="ECO:0000313" key="13">
    <source>
        <dbReference type="EMBL" id="KAF6199593.1"/>
    </source>
</evidence>
<dbReference type="InterPro" id="IPR036770">
    <property type="entry name" value="Ankyrin_rpt-contain_sf"/>
</dbReference>
<keyword evidence="5 11" id="KW-1133">Transmembrane helix</keyword>
<dbReference type="InterPro" id="IPR002110">
    <property type="entry name" value="Ankyrin_rpt"/>
</dbReference>
<feature type="transmembrane region" description="Helical" evidence="11">
    <location>
        <begin position="810"/>
        <end position="838"/>
    </location>
</feature>
<evidence type="ECO:0000256" key="3">
    <source>
        <dbReference type="ARBA" id="ARBA00022692"/>
    </source>
</evidence>
<keyword evidence="6" id="KW-0040">ANK repeat</keyword>
<dbReference type="GO" id="GO:0070679">
    <property type="term" value="F:inositol 1,4,5 trisphosphate binding"/>
    <property type="evidence" value="ECO:0007669"/>
    <property type="project" value="TreeGrafter"/>
</dbReference>
<feature type="region of interest" description="Disordered" evidence="10">
    <location>
        <begin position="1"/>
        <end position="88"/>
    </location>
</feature>
<evidence type="ECO:0000256" key="1">
    <source>
        <dbReference type="ARBA" id="ARBA00004141"/>
    </source>
</evidence>
<feature type="compositionally biased region" description="Basic and acidic residues" evidence="10">
    <location>
        <begin position="70"/>
        <end position="81"/>
    </location>
</feature>
<dbReference type="Pfam" id="PF12796">
    <property type="entry name" value="Ank_2"/>
    <property type="match status" value="1"/>
</dbReference>
<keyword evidence="8 11" id="KW-0472">Membrane</keyword>
<evidence type="ECO:0000256" key="2">
    <source>
        <dbReference type="ARBA" id="ARBA00022448"/>
    </source>
</evidence>
<dbReference type="EMBL" id="WIXP02000015">
    <property type="protein sequence ID" value="KAF6199593.1"/>
    <property type="molecule type" value="Genomic_DNA"/>
</dbReference>
<sequence length="931" mass="107140">MSQKRRLTGYLEDTEEIIKSRRSQWEQRAKRPGREKTPSIRETRSVTNSPQRFPSGKSSPRRRASPRGSGRVEQRPPRVEDASDDGVGDVKTVMTAQVCDDRKKCRPILKNCEGSVAFQSRGKQSGCESEKQKEHVKFTSKVLMKEAEKREECGEGDPIPPCGDDYTPRINTTGRTGYLVRPRSPMGSSSNAMSRLGDANIVYEDPWSSLQASCDRVCPGEFRPTCAPRNTTPLERKLFELCRTGSVPCVQRFLTSRRKININAKSHEGETALRIAVKYNHEALVVFLSSLKGIILGDILMYAIRFRQYTIVKLLCESFDLDKECPCPESDFPVWVTPLSLAAEMGCYEIIDYLLNCRDHDIIPEPHPVKCRCRVLCGLKTGDQLVVAQQALHVYTAISQPSYYIHVTDDPFTRSFALYKRLIEVADFYVALKPAFTKLAERAQQFAVDLIAECRDSREVRIVLTHSLGCKKRFWERLQTIPNELPILMMALDYRQKCFVAHPNVQIVLKEFWTGNFYSWRVASTMKKAASPLSRIFLVPYIYYLLLIRPKSDSTQHFALPVNKMITSIACYLIFLYFVFYANIKTRPKARTSITPKDPEFFIGLFVFAYSFNMVRQAIAMHPRRFITNWWNLYDLSTLTAFWLAIAFWISSQIRYLIMDCATRAVERKYWNGVDPTLMADGFFVIGSVLAYLKLLYFFQVDWNFGPMKVALDSMVREFVKYSVFWMLILLSFTVALGKFYSYYTGMKYVDPDTGNTLKQEDAFVSFKSTFKTLFWGIFGLSPYTTADVVIENIKTNNGTFLNQHNFTEFVGYFAFGSYTVMMGIVVMNMVVATMGGAFIRVMADVDTEWKYSNAHVYAHYMCHSVLSAPFNLLPHAYMFSGLLTKRTRHKCEPPPKEDISFCPLVKKLILRYYRTKAEQRRKRPICFYSR</sequence>
<comment type="subcellular location">
    <subcellularLocation>
        <location evidence="1">Membrane</location>
        <topology evidence="1">Multi-pass membrane protein</topology>
    </subcellularLocation>
</comment>
<dbReference type="Proteomes" id="UP000466442">
    <property type="component" value="Unassembled WGS sequence"/>
</dbReference>
<protein>
    <recommendedName>
        <fullName evidence="12">Transient receptor ion channel domain-containing protein</fullName>
    </recommendedName>
</protein>
<feature type="transmembrane region" description="Helical" evidence="11">
    <location>
        <begin position="678"/>
        <end position="699"/>
    </location>
</feature>
<keyword evidence="2" id="KW-0813">Transport</keyword>
<proteinExistence type="predicted"/>
<feature type="transmembrane region" description="Helical" evidence="11">
    <location>
        <begin position="558"/>
        <end position="580"/>
    </location>
</feature>
<evidence type="ECO:0000256" key="8">
    <source>
        <dbReference type="ARBA" id="ARBA00023136"/>
    </source>
</evidence>
<evidence type="ECO:0000256" key="10">
    <source>
        <dbReference type="SAM" id="MobiDB-lite"/>
    </source>
</evidence>
<feature type="transmembrane region" description="Helical" evidence="11">
    <location>
        <begin position="601"/>
        <end position="619"/>
    </location>
</feature>
<evidence type="ECO:0000259" key="12">
    <source>
        <dbReference type="SMART" id="SM01420"/>
    </source>
</evidence>
<dbReference type="PANTHER" id="PTHR10117">
    <property type="entry name" value="TRANSIENT RECEPTOR POTENTIAL CHANNEL"/>
    <property type="match status" value="1"/>
</dbReference>
<feature type="transmembrane region" description="Helical" evidence="11">
    <location>
        <begin position="529"/>
        <end position="546"/>
    </location>
</feature>
<keyword evidence="9" id="KW-0407">Ion channel</keyword>
<feature type="compositionally biased region" description="Basic and acidic residues" evidence="10">
    <location>
        <begin position="16"/>
        <end position="44"/>
    </location>
</feature>
<dbReference type="SMART" id="SM01420">
    <property type="entry name" value="TRP_2"/>
    <property type="match status" value="1"/>
</dbReference>
<dbReference type="InterPro" id="IPR005821">
    <property type="entry name" value="Ion_trans_dom"/>
</dbReference>
<feature type="transmembrane region" description="Helical" evidence="11">
    <location>
        <begin position="719"/>
        <end position="738"/>
    </location>
</feature>
<dbReference type="SUPFAM" id="SSF48403">
    <property type="entry name" value="Ankyrin repeat"/>
    <property type="match status" value="1"/>
</dbReference>
<keyword evidence="4" id="KW-0677">Repeat</keyword>
<dbReference type="PANTHER" id="PTHR10117:SF54">
    <property type="entry name" value="TRANSIENT RECEPTOR POTENTIAL-GAMMA PROTEIN"/>
    <property type="match status" value="1"/>
</dbReference>